<dbReference type="KEGG" id="mmar:MODMU_3750"/>
<dbReference type="AlphaFoldDB" id="I4F0J4"/>
<accession>I4F0J4</accession>
<feature type="region of interest" description="Disordered" evidence="1">
    <location>
        <begin position="17"/>
        <end position="38"/>
    </location>
</feature>
<reference evidence="2 3" key="1">
    <citation type="journal article" date="2012" name="J. Bacteriol.">
        <title>Genome Sequence of Radiation-Resistant Modestobacter marinus Strain BC501, a Representative Actinobacterium That Thrives on Calcareous Stone Surfaces.</title>
        <authorList>
            <person name="Normand P."/>
            <person name="Gury J."/>
            <person name="Pujic P."/>
            <person name="Chouaia B."/>
            <person name="Crotti E."/>
            <person name="Brusetti L."/>
            <person name="Daffonchio D."/>
            <person name="Vacherie B."/>
            <person name="Barbe V."/>
            <person name="Medigue C."/>
            <person name="Calteau A."/>
            <person name="Ghodhbane-Gtari F."/>
            <person name="Essoussi I."/>
            <person name="Nouioui I."/>
            <person name="Abbassi-Ghozzi I."/>
            <person name="Gtari M."/>
        </authorList>
    </citation>
    <scope>NUCLEOTIDE SEQUENCE [LARGE SCALE GENOMIC DNA]</scope>
    <source>
        <strain evidence="3">BC 501</strain>
    </source>
</reference>
<evidence type="ECO:0000313" key="2">
    <source>
        <dbReference type="EMBL" id="CCH89157.1"/>
    </source>
</evidence>
<dbReference type="Proteomes" id="UP000006461">
    <property type="component" value="Chromosome"/>
</dbReference>
<organism evidence="2 3">
    <name type="scientific">Modestobacter italicus (strain DSM 44449 / CECT 9708 / BC 501)</name>
    <dbReference type="NCBI Taxonomy" id="2732864"/>
    <lineage>
        <taxon>Bacteria</taxon>
        <taxon>Bacillati</taxon>
        <taxon>Actinomycetota</taxon>
        <taxon>Actinomycetes</taxon>
        <taxon>Geodermatophilales</taxon>
        <taxon>Geodermatophilaceae</taxon>
        <taxon>Modestobacter</taxon>
    </lineage>
</organism>
<gene>
    <name evidence="2" type="ordered locus">MODMU_3750</name>
</gene>
<keyword evidence="3" id="KW-1185">Reference proteome</keyword>
<dbReference type="HOGENOM" id="CLU_2343600_0_0_11"/>
<dbReference type="EMBL" id="FO203431">
    <property type="protein sequence ID" value="CCH89157.1"/>
    <property type="molecule type" value="Genomic_DNA"/>
</dbReference>
<proteinExistence type="predicted"/>
<evidence type="ECO:0000256" key="1">
    <source>
        <dbReference type="SAM" id="MobiDB-lite"/>
    </source>
</evidence>
<feature type="compositionally biased region" description="Low complexity" evidence="1">
    <location>
        <begin position="17"/>
        <end position="27"/>
    </location>
</feature>
<evidence type="ECO:0008006" key="4">
    <source>
        <dbReference type="Google" id="ProtNLM"/>
    </source>
</evidence>
<name>I4F0J4_MODI5</name>
<protein>
    <recommendedName>
        <fullName evidence="4">Transcriptional regulator</fullName>
    </recommendedName>
</protein>
<sequence>MELQLEGWLLLAALARSPRPRSSQSLLDEVCPRPNAKRPHRRWVIRRVHLAAEFRSLQSLLLIESAVRVRRRRGEVFEVTDAGRQVLADAADMRPRP</sequence>
<evidence type="ECO:0000313" key="3">
    <source>
        <dbReference type="Proteomes" id="UP000006461"/>
    </source>
</evidence>